<evidence type="ECO:0000313" key="2">
    <source>
        <dbReference type="Proteomes" id="UP000504640"/>
    </source>
</evidence>
<organism evidence="2 3">
    <name type="scientific">Sapajus apella</name>
    <name type="common">Brown-capped capuchin</name>
    <name type="synonym">Cebus apella</name>
    <dbReference type="NCBI Taxonomy" id="9515"/>
    <lineage>
        <taxon>Eukaryota</taxon>
        <taxon>Metazoa</taxon>
        <taxon>Chordata</taxon>
        <taxon>Craniata</taxon>
        <taxon>Vertebrata</taxon>
        <taxon>Euteleostomi</taxon>
        <taxon>Mammalia</taxon>
        <taxon>Eutheria</taxon>
        <taxon>Euarchontoglires</taxon>
        <taxon>Primates</taxon>
        <taxon>Haplorrhini</taxon>
        <taxon>Platyrrhini</taxon>
        <taxon>Cebidae</taxon>
        <taxon>Cebinae</taxon>
        <taxon>Sapajus</taxon>
    </lineage>
</organism>
<evidence type="ECO:0000313" key="3">
    <source>
        <dbReference type="RefSeq" id="XP_032142647.1"/>
    </source>
</evidence>
<dbReference type="RefSeq" id="XP_032142647.1">
    <property type="nucleotide sequence ID" value="XM_032286756.1"/>
</dbReference>
<dbReference type="Proteomes" id="UP000504640">
    <property type="component" value="Unplaced"/>
</dbReference>
<dbReference type="AlphaFoldDB" id="A0A6J3IJM7"/>
<accession>A0A6J3IJM7</accession>
<keyword evidence="2" id="KW-1185">Reference proteome</keyword>
<sequence length="168" mass="18220">FDHDYAKKAPASSSVSQRPLGVTPGRMKAWESSHPSLRCKIPCPLPGTVREGSVSLPGGAASCGLDALEPEHWNRTSSFHPVVPPGSLCWAYKVTKAKCWSVRERGGRHIGELRSTLKHPTHHGMRRKLATSLATAASLGLGKGHLLVSIRFMDTTKKRGQSEAFKVC</sequence>
<evidence type="ECO:0000256" key="1">
    <source>
        <dbReference type="SAM" id="MobiDB-lite"/>
    </source>
</evidence>
<reference evidence="3" key="1">
    <citation type="submission" date="2025-08" db="UniProtKB">
        <authorList>
            <consortium name="RefSeq"/>
        </authorList>
    </citation>
    <scope>IDENTIFICATION</scope>
    <source>
        <tissue evidence="3">Blood</tissue>
    </source>
</reference>
<name>A0A6J3IJM7_SAPAP</name>
<proteinExistence type="predicted"/>
<gene>
    <name evidence="3" type="primary">LOC116557285</name>
</gene>
<feature type="non-terminal residue" evidence="3">
    <location>
        <position position="1"/>
    </location>
</feature>
<dbReference type="GeneID" id="116557285"/>
<feature type="region of interest" description="Disordered" evidence="1">
    <location>
        <begin position="1"/>
        <end position="29"/>
    </location>
</feature>
<protein>
    <submittedName>
        <fullName evidence="3">LOW QUALITY PROTEIN: uncharacterized protein KIAA0087-like</fullName>
    </submittedName>
</protein>